<dbReference type="Pfam" id="PF13639">
    <property type="entry name" value="zf-RING_2"/>
    <property type="match status" value="1"/>
</dbReference>
<dbReference type="PROSITE" id="PS50089">
    <property type="entry name" value="ZF_RING_2"/>
    <property type="match status" value="1"/>
</dbReference>
<sequence length="845" mass="93333">MSQAAEPVAAFPASLAWIERGSVLVRRMNSERIAEDPRLRRLLITNERAASVVEQRVEEDDLEEKPLALSKEDSFEQVEASEGDQGKQESENTAPSAYKVLLWTYRVHASLQNALQYAVFAKASEDGYFVPIAPRVYCVAPGYLNTFTKLFDAHSSARQWNAAVKLLTQLDTIISKRFDNGACLFDCGLLDGVKRLHHKPLVYDEFCDGRIASIAHCRGPIPSMHSAFVVASTVSAWLDLNPDNVAILVAPNNEQMSVFATCCTLYSTEAESFPSNFPRELLEVYQQHIRGSETLSAKLSRTFSGMEAKNVYYAGGTVPKPQARFVADFATLLEMRDQKLLECADAPDVQERKKKLTGVAVTPAPQTIYIHEIRISTSVSEQANGTSENGGSDTPAATPIVYRPYFVLQNEKGVLFSSMIHGVRDANLSVGSHVYRVGKTLQNCGDFCLKMYHLPFGRQGELIFDSRLHATLLLERMAQSEASATGEVTLSVANGDFDCLSTLHILPKDFVLHVRFAREASAFPAFSAATTDTLAPALRAMSMAAAASPSLPPRVPVTVQRSSFASRSPGNGAMHGVKPVRYDGPPIVSFLLDEPNVRTVFGDVILQKIDVIRRVTRGHLDLYLLFWVDLGEQMIKVLPYHYLFRYILPGPVREKMLLMGATEESLNESTPSSFDVGTGMTFDEEYARWLQHLYDTDLNNALGTFDGELSSSVPVTEAQPGLSYRSVSIPVQVALHEMSSPPPPARPGRPQPRIRGAHSSLIHQLPTYIYRGQREHPGSGVATPDCLICRCGFEDGEEIKSLPCFHSYHSDCIDSWLSLNQVCPVCQFSIDNMHHSHPEPSALSI</sequence>
<dbReference type="GO" id="GO:0006511">
    <property type="term" value="P:ubiquitin-dependent protein catabolic process"/>
    <property type="evidence" value="ECO:0007669"/>
    <property type="project" value="TreeGrafter"/>
</dbReference>
<dbReference type="InterPro" id="IPR013083">
    <property type="entry name" value="Znf_RING/FYVE/PHD"/>
</dbReference>
<organism evidence="7 8">
    <name type="scientific">Pythium oligandrum</name>
    <name type="common">Mycoparasitic fungus</name>
    <dbReference type="NCBI Taxonomy" id="41045"/>
    <lineage>
        <taxon>Eukaryota</taxon>
        <taxon>Sar</taxon>
        <taxon>Stramenopiles</taxon>
        <taxon>Oomycota</taxon>
        <taxon>Peronosporomycetes</taxon>
        <taxon>Pythiales</taxon>
        <taxon>Pythiaceae</taxon>
        <taxon>Pythium</taxon>
    </lineage>
</organism>
<feature type="domain" description="RING-type" evidence="6">
    <location>
        <begin position="786"/>
        <end position="827"/>
    </location>
</feature>
<evidence type="ECO:0000313" key="7">
    <source>
        <dbReference type="EMBL" id="TMW62860.1"/>
    </source>
</evidence>
<dbReference type="PANTHER" id="PTHR45931:SF3">
    <property type="entry name" value="RING ZINC FINGER-CONTAINING PROTEIN"/>
    <property type="match status" value="1"/>
</dbReference>
<dbReference type="InterPro" id="IPR051834">
    <property type="entry name" value="RING_finger_E3_ligase"/>
</dbReference>
<keyword evidence="1" id="KW-0479">Metal-binding</keyword>
<dbReference type="PANTHER" id="PTHR45931">
    <property type="entry name" value="SI:CH211-59O9.10"/>
    <property type="match status" value="1"/>
</dbReference>
<dbReference type="Proteomes" id="UP000794436">
    <property type="component" value="Unassembled WGS sequence"/>
</dbReference>
<dbReference type="InterPro" id="IPR001841">
    <property type="entry name" value="Znf_RING"/>
</dbReference>
<dbReference type="AlphaFoldDB" id="A0A8K1CGL4"/>
<feature type="region of interest" description="Disordered" evidence="5">
    <location>
        <begin position="73"/>
        <end position="92"/>
    </location>
</feature>
<protein>
    <recommendedName>
        <fullName evidence="6">RING-type domain-containing protein</fullName>
    </recommendedName>
</protein>
<accession>A0A8K1CGL4</accession>
<name>A0A8K1CGL4_PYTOL</name>
<evidence type="ECO:0000256" key="5">
    <source>
        <dbReference type="SAM" id="MobiDB-lite"/>
    </source>
</evidence>
<reference evidence="7" key="1">
    <citation type="submission" date="2019-03" db="EMBL/GenBank/DDBJ databases">
        <title>Long read genome sequence of the mycoparasitic Pythium oligandrum ATCC 38472 isolated from sugarbeet rhizosphere.</title>
        <authorList>
            <person name="Gaulin E."/>
        </authorList>
    </citation>
    <scope>NUCLEOTIDE SEQUENCE</scope>
    <source>
        <strain evidence="7">ATCC 38472_TT</strain>
    </source>
</reference>
<keyword evidence="2 4" id="KW-0863">Zinc-finger</keyword>
<dbReference type="OrthoDB" id="8062037at2759"/>
<dbReference type="GO" id="GO:0061630">
    <property type="term" value="F:ubiquitin protein ligase activity"/>
    <property type="evidence" value="ECO:0007669"/>
    <property type="project" value="TreeGrafter"/>
</dbReference>
<dbReference type="SUPFAM" id="SSF57850">
    <property type="entry name" value="RING/U-box"/>
    <property type="match status" value="1"/>
</dbReference>
<evidence type="ECO:0000256" key="2">
    <source>
        <dbReference type="ARBA" id="ARBA00022771"/>
    </source>
</evidence>
<evidence type="ECO:0000256" key="3">
    <source>
        <dbReference type="ARBA" id="ARBA00022833"/>
    </source>
</evidence>
<dbReference type="EMBL" id="SPLM01000073">
    <property type="protein sequence ID" value="TMW62860.1"/>
    <property type="molecule type" value="Genomic_DNA"/>
</dbReference>
<dbReference type="Gene3D" id="3.30.40.10">
    <property type="entry name" value="Zinc/RING finger domain, C3HC4 (zinc finger)"/>
    <property type="match status" value="1"/>
</dbReference>
<evidence type="ECO:0000256" key="4">
    <source>
        <dbReference type="PROSITE-ProRule" id="PRU00175"/>
    </source>
</evidence>
<gene>
    <name evidence="7" type="ORF">Poli38472_005478</name>
</gene>
<dbReference type="GO" id="GO:0008270">
    <property type="term" value="F:zinc ion binding"/>
    <property type="evidence" value="ECO:0007669"/>
    <property type="project" value="UniProtKB-KW"/>
</dbReference>
<dbReference type="SMART" id="SM00184">
    <property type="entry name" value="RING"/>
    <property type="match status" value="1"/>
</dbReference>
<evidence type="ECO:0000313" key="8">
    <source>
        <dbReference type="Proteomes" id="UP000794436"/>
    </source>
</evidence>
<keyword evidence="8" id="KW-1185">Reference proteome</keyword>
<evidence type="ECO:0000259" key="6">
    <source>
        <dbReference type="PROSITE" id="PS50089"/>
    </source>
</evidence>
<dbReference type="GO" id="GO:0005634">
    <property type="term" value="C:nucleus"/>
    <property type="evidence" value="ECO:0007669"/>
    <property type="project" value="TreeGrafter"/>
</dbReference>
<keyword evidence="3" id="KW-0862">Zinc</keyword>
<evidence type="ECO:0000256" key="1">
    <source>
        <dbReference type="ARBA" id="ARBA00022723"/>
    </source>
</evidence>
<proteinExistence type="predicted"/>
<comment type="caution">
    <text evidence="7">The sequence shown here is derived from an EMBL/GenBank/DDBJ whole genome shotgun (WGS) entry which is preliminary data.</text>
</comment>